<dbReference type="InterPro" id="IPR036116">
    <property type="entry name" value="FN3_sf"/>
</dbReference>
<feature type="signal peptide" evidence="1">
    <location>
        <begin position="1"/>
        <end position="18"/>
    </location>
</feature>
<organism evidence="2 3">
    <name type="scientific">Plectus sambesii</name>
    <dbReference type="NCBI Taxonomy" id="2011161"/>
    <lineage>
        <taxon>Eukaryota</taxon>
        <taxon>Metazoa</taxon>
        <taxon>Ecdysozoa</taxon>
        <taxon>Nematoda</taxon>
        <taxon>Chromadorea</taxon>
        <taxon>Plectida</taxon>
        <taxon>Plectina</taxon>
        <taxon>Plectoidea</taxon>
        <taxon>Plectidae</taxon>
        <taxon>Plectus</taxon>
    </lineage>
</organism>
<evidence type="ECO:0000313" key="2">
    <source>
        <dbReference type="Proteomes" id="UP000887566"/>
    </source>
</evidence>
<reference evidence="3" key="1">
    <citation type="submission" date="2022-11" db="UniProtKB">
        <authorList>
            <consortium name="WormBaseParasite"/>
        </authorList>
    </citation>
    <scope>IDENTIFICATION</scope>
</reference>
<protein>
    <submittedName>
        <fullName evidence="3">Uncharacterized protein</fullName>
    </submittedName>
</protein>
<feature type="chain" id="PRO_5036720586" evidence="1">
    <location>
        <begin position="19"/>
        <end position="511"/>
    </location>
</feature>
<dbReference type="WBParaSite" id="PSAMB.scaffold324size56605.g4698.t1">
    <property type="protein sequence ID" value="PSAMB.scaffold324size56605.g4698.t1"/>
    <property type="gene ID" value="PSAMB.scaffold324size56605.g4698"/>
</dbReference>
<dbReference type="AlphaFoldDB" id="A0A914W4W7"/>
<keyword evidence="1" id="KW-0732">Signal</keyword>
<dbReference type="Proteomes" id="UP000887566">
    <property type="component" value="Unplaced"/>
</dbReference>
<proteinExistence type="predicted"/>
<name>A0A914W4W7_9BILA</name>
<evidence type="ECO:0000313" key="3">
    <source>
        <dbReference type="WBParaSite" id="PSAMB.scaffold324size56605.g4698.t1"/>
    </source>
</evidence>
<sequence>MKIYVWTVVALLIRLGLGTSNSDSDSSVIEAYANVTDCGDGTVMEFGLTVSPYPLIKADTIDIWVGGNISFSEEAQRLTKNVTFENFNQDLRTLIFIDEIPPSLPRYLIQYIVEFFNNSRSSGHLVDLQLMELLYAAMGEGEESFPFFFGITIEEELSNPIFRDLVAWINEKIDTLTPLQAQFRMKQLLYDEELMCAKVELKTSKNNAIQYDPLSVAAINYGRVFETPKYERRDGVLECPADSVELTNDTSLCICPSPRAGPFCQFQCTKQQIDKRGGLCGGTQTDCWFTVKDYVSGCINAYNIGLLDGPLIASAPNLNNVNISWQSVNFTTYYQYVINIASAIDTEGEIQYRTFSVDGIRKNISVQELYENGFTVVKLNMYPYTNYTVTLRYATSVLSESPITQYNYAGSVVFTTPEVAPSQAPQVTAATLLNNLIMIEWLLPGQCPGPIRTYDVKVLCDAMSTSGLQPENSGNIFFDCGGNHTTNGTQLQANVPQSCQSSRHLKVQVKS</sequence>
<dbReference type="SUPFAM" id="SSF49265">
    <property type="entry name" value="Fibronectin type III"/>
    <property type="match status" value="1"/>
</dbReference>
<accession>A0A914W4W7</accession>
<evidence type="ECO:0000256" key="1">
    <source>
        <dbReference type="SAM" id="SignalP"/>
    </source>
</evidence>
<keyword evidence="2" id="KW-1185">Reference proteome</keyword>